<protein>
    <recommendedName>
        <fullName evidence="3 11">Shikimate kinase</fullName>
        <shortName evidence="11">SK</shortName>
        <ecNumber evidence="3 11">2.7.1.71</ecNumber>
    </recommendedName>
</protein>
<dbReference type="GO" id="GO:0004765">
    <property type="term" value="F:shikimate kinase activity"/>
    <property type="evidence" value="ECO:0007669"/>
    <property type="project" value="UniProtKB-UniRule"/>
</dbReference>
<keyword evidence="6 11" id="KW-0547">Nucleotide-binding</keyword>
<comment type="similarity">
    <text evidence="2 11">Belongs to the shikimate kinase family.</text>
</comment>
<organism evidence="12 13">
    <name type="scientific">Candidatus Aphodoplasma excrementigallinarum</name>
    <dbReference type="NCBI Taxonomy" id="2840673"/>
    <lineage>
        <taxon>Bacteria</taxon>
        <taxon>Bacillati</taxon>
        <taxon>Bacillota</taxon>
        <taxon>Clostridia</taxon>
        <taxon>Eubacteriales</taxon>
        <taxon>Candidatus Aphodoplasma</taxon>
    </lineage>
</organism>
<keyword evidence="11" id="KW-0963">Cytoplasm</keyword>
<evidence type="ECO:0000256" key="1">
    <source>
        <dbReference type="ARBA" id="ARBA00004842"/>
    </source>
</evidence>
<keyword evidence="11" id="KW-0460">Magnesium</keyword>
<dbReference type="GO" id="GO:0005829">
    <property type="term" value="C:cytosol"/>
    <property type="evidence" value="ECO:0007669"/>
    <property type="project" value="TreeGrafter"/>
</dbReference>
<comment type="cofactor">
    <cofactor evidence="11">
        <name>Mg(2+)</name>
        <dbReference type="ChEBI" id="CHEBI:18420"/>
    </cofactor>
    <text evidence="11">Binds 1 Mg(2+) ion per subunit.</text>
</comment>
<feature type="binding site" evidence="11">
    <location>
        <position position="15"/>
    </location>
    <ligand>
        <name>Mg(2+)</name>
        <dbReference type="ChEBI" id="CHEBI:18420"/>
    </ligand>
</feature>
<evidence type="ECO:0000313" key="13">
    <source>
        <dbReference type="Proteomes" id="UP000886743"/>
    </source>
</evidence>
<feature type="binding site" evidence="11">
    <location>
        <position position="117"/>
    </location>
    <ligand>
        <name>ATP</name>
        <dbReference type="ChEBI" id="CHEBI:30616"/>
    </ligand>
</feature>
<evidence type="ECO:0000256" key="5">
    <source>
        <dbReference type="ARBA" id="ARBA00022679"/>
    </source>
</evidence>
<gene>
    <name evidence="11" type="primary">aroK</name>
    <name evidence="12" type="ORF">IAC74_02215</name>
</gene>
<feature type="binding site" evidence="11">
    <location>
        <begin position="11"/>
        <end position="16"/>
    </location>
    <ligand>
        <name>ATP</name>
        <dbReference type="ChEBI" id="CHEBI:30616"/>
    </ligand>
</feature>
<dbReference type="Proteomes" id="UP000886743">
    <property type="component" value="Unassembled WGS sequence"/>
</dbReference>
<feature type="binding site" evidence="11">
    <location>
        <position position="33"/>
    </location>
    <ligand>
        <name>substrate</name>
    </ligand>
</feature>
<dbReference type="GO" id="GO:0009073">
    <property type="term" value="P:aromatic amino acid family biosynthetic process"/>
    <property type="evidence" value="ECO:0007669"/>
    <property type="project" value="UniProtKB-KW"/>
</dbReference>
<reference evidence="12" key="2">
    <citation type="journal article" date="2021" name="PeerJ">
        <title>Extensive microbial diversity within the chicken gut microbiome revealed by metagenomics and culture.</title>
        <authorList>
            <person name="Gilroy R."/>
            <person name="Ravi A."/>
            <person name="Getino M."/>
            <person name="Pursley I."/>
            <person name="Horton D.L."/>
            <person name="Alikhan N.F."/>
            <person name="Baker D."/>
            <person name="Gharbi K."/>
            <person name="Hall N."/>
            <person name="Watson M."/>
            <person name="Adriaenssens E.M."/>
            <person name="Foster-Nyarko E."/>
            <person name="Jarju S."/>
            <person name="Secka A."/>
            <person name="Antonio M."/>
            <person name="Oren A."/>
            <person name="Chaudhuri R.R."/>
            <person name="La Ragione R."/>
            <person name="Hildebrand F."/>
            <person name="Pallen M.J."/>
        </authorList>
    </citation>
    <scope>NUCLEOTIDE SEQUENCE</scope>
    <source>
        <strain evidence="12">4920</strain>
    </source>
</reference>
<evidence type="ECO:0000256" key="9">
    <source>
        <dbReference type="ARBA" id="ARBA00023141"/>
    </source>
</evidence>
<comment type="subunit">
    <text evidence="11">Monomer.</text>
</comment>
<dbReference type="EC" id="2.7.1.71" evidence="3 11"/>
<dbReference type="InterPro" id="IPR031322">
    <property type="entry name" value="Shikimate/glucono_kinase"/>
</dbReference>
<dbReference type="SUPFAM" id="SSF52540">
    <property type="entry name" value="P-loop containing nucleoside triphosphate hydrolases"/>
    <property type="match status" value="1"/>
</dbReference>
<comment type="pathway">
    <text evidence="1 11">Metabolic intermediate biosynthesis; chorismate biosynthesis; chorismate from D-erythrose 4-phosphate and phosphoenolpyruvate: step 5/7.</text>
</comment>
<sequence length="168" mass="18885">MKNIVLTGFMGTGKTTVGRLLARKLGRRFLDTDEMIEEKENRRIVDIFAQDGEAYFRAVERQAVSKASALPNCVIATGGGVVLDQRNMERLRENGVIVNLHAPLELVLERTAGGGGRPLLDDQTRDQVAKRMEERAPYYDDNDFRVEIEGKSPMAVADSIIKHYKNFM</sequence>
<dbReference type="GO" id="GO:0008652">
    <property type="term" value="P:amino acid biosynthetic process"/>
    <property type="evidence" value="ECO:0007669"/>
    <property type="project" value="UniProtKB-KW"/>
</dbReference>
<dbReference type="InterPro" id="IPR000623">
    <property type="entry name" value="Shikimate_kinase/TSH1"/>
</dbReference>
<evidence type="ECO:0000256" key="7">
    <source>
        <dbReference type="ARBA" id="ARBA00022777"/>
    </source>
</evidence>
<feature type="binding site" evidence="11">
    <location>
        <position position="57"/>
    </location>
    <ligand>
        <name>substrate</name>
    </ligand>
</feature>
<accession>A0A9D1NGV5</accession>
<comment type="caution">
    <text evidence="11">Lacks conserved residue(s) required for the propagation of feature annotation.</text>
</comment>
<comment type="catalytic activity">
    <reaction evidence="10 11">
        <text>shikimate + ATP = 3-phosphoshikimate + ADP + H(+)</text>
        <dbReference type="Rhea" id="RHEA:13121"/>
        <dbReference type="ChEBI" id="CHEBI:15378"/>
        <dbReference type="ChEBI" id="CHEBI:30616"/>
        <dbReference type="ChEBI" id="CHEBI:36208"/>
        <dbReference type="ChEBI" id="CHEBI:145989"/>
        <dbReference type="ChEBI" id="CHEBI:456216"/>
        <dbReference type="EC" id="2.7.1.71"/>
    </reaction>
</comment>
<proteinExistence type="inferred from homology"/>
<evidence type="ECO:0000256" key="3">
    <source>
        <dbReference type="ARBA" id="ARBA00012154"/>
    </source>
</evidence>
<comment type="caution">
    <text evidence="12">The sequence shown here is derived from an EMBL/GenBank/DDBJ whole genome shotgun (WGS) entry which is preliminary data.</text>
</comment>
<evidence type="ECO:0000256" key="11">
    <source>
        <dbReference type="HAMAP-Rule" id="MF_00109"/>
    </source>
</evidence>
<dbReference type="GO" id="GO:0009423">
    <property type="term" value="P:chorismate biosynthetic process"/>
    <property type="evidence" value="ECO:0007669"/>
    <property type="project" value="UniProtKB-UniRule"/>
</dbReference>
<evidence type="ECO:0000256" key="10">
    <source>
        <dbReference type="ARBA" id="ARBA00048567"/>
    </source>
</evidence>
<dbReference type="PROSITE" id="PS01128">
    <property type="entry name" value="SHIKIMATE_KINASE"/>
    <property type="match status" value="1"/>
</dbReference>
<dbReference type="EMBL" id="DVOF01000065">
    <property type="protein sequence ID" value="HIV02362.1"/>
    <property type="molecule type" value="Genomic_DNA"/>
</dbReference>
<keyword evidence="7 11" id="KW-0418">Kinase</keyword>
<dbReference type="PRINTS" id="PR01100">
    <property type="entry name" value="SHIKIMTKNASE"/>
</dbReference>
<dbReference type="PANTHER" id="PTHR21087:SF16">
    <property type="entry name" value="SHIKIMATE KINASE 1, CHLOROPLASTIC"/>
    <property type="match status" value="1"/>
</dbReference>
<dbReference type="AlphaFoldDB" id="A0A9D1NGV5"/>
<reference evidence="12" key="1">
    <citation type="submission" date="2020-10" db="EMBL/GenBank/DDBJ databases">
        <authorList>
            <person name="Gilroy R."/>
        </authorList>
    </citation>
    <scope>NUCLEOTIDE SEQUENCE</scope>
    <source>
        <strain evidence="12">4920</strain>
    </source>
</reference>
<evidence type="ECO:0000256" key="8">
    <source>
        <dbReference type="ARBA" id="ARBA00022840"/>
    </source>
</evidence>
<evidence type="ECO:0000256" key="2">
    <source>
        <dbReference type="ARBA" id="ARBA00006997"/>
    </source>
</evidence>
<keyword evidence="5 11" id="KW-0808">Transferase</keyword>
<keyword evidence="8 11" id="KW-0067">ATP-binding</keyword>
<dbReference type="PANTHER" id="PTHR21087">
    <property type="entry name" value="SHIKIMATE KINASE"/>
    <property type="match status" value="1"/>
</dbReference>
<dbReference type="InterPro" id="IPR023000">
    <property type="entry name" value="Shikimate_kinase_CS"/>
</dbReference>
<feature type="binding site" evidence="11">
    <location>
        <position position="135"/>
    </location>
    <ligand>
        <name>substrate</name>
    </ligand>
</feature>
<dbReference type="GO" id="GO:0005524">
    <property type="term" value="F:ATP binding"/>
    <property type="evidence" value="ECO:0007669"/>
    <property type="project" value="UniProtKB-UniRule"/>
</dbReference>
<comment type="subcellular location">
    <subcellularLocation>
        <location evidence="11">Cytoplasm</location>
    </subcellularLocation>
</comment>
<feature type="binding site" evidence="11">
    <location>
        <position position="79"/>
    </location>
    <ligand>
        <name>substrate</name>
    </ligand>
</feature>
<keyword evidence="9 11" id="KW-0057">Aromatic amino acid biosynthesis</keyword>
<evidence type="ECO:0000256" key="6">
    <source>
        <dbReference type="ARBA" id="ARBA00022741"/>
    </source>
</evidence>
<comment type="function">
    <text evidence="11">Catalyzes the specific phosphorylation of the 3-hydroxyl group of shikimic acid using ATP as a cosubstrate.</text>
</comment>
<evidence type="ECO:0000256" key="4">
    <source>
        <dbReference type="ARBA" id="ARBA00022605"/>
    </source>
</evidence>
<dbReference type="Gene3D" id="3.40.50.300">
    <property type="entry name" value="P-loop containing nucleotide triphosphate hydrolases"/>
    <property type="match status" value="1"/>
</dbReference>
<dbReference type="GO" id="GO:0000287">
    <property type="term" value="F:magnesium ion binding"/>
    <property type="evidence" value="ECO:0007669"/>
    <property type="project" value="UniProtKB-UniRule"/>
</dbReference>
<dbReference type="HAMAP" id="MF_00109">
    <property type="entry name" value="Shikimate_kinase"/>
    <property type="match status" value="1"/>
</dbReference>
<keyword evidence="11" id="KW-0479">Metal-binding</keyword>
<name>A0A9D1NGV5_9FIRM</name>
<dbReference type="InterPro" id="IPR027417">
    <property type="entry name" value="P-loop_NTPase"/>
</dbReference>
<dbReference type="Pfam" id="PF01202">
    <property type="entry name" value="SKI"/>
    <property type="match status" value="1"/>
</dbReference>
<evidence type="ECO:0000313" key="12">
    <source>
        <dbReference type="EMBL" id="HIV02362.1"/>
    </source>
</evidence>
<keyword evidence="4 11" id="KW-0028">Amino-acid biosynthesis</keyword>
<dbReference type="CDD" id="cd00464">
    <property type="entry name" value="SK"/>
    <property type="match status" value="1"/>
</dbReference>